<evidence type="ECO:0000256" key="3">
    <source>
        <dbReference type="ARBA" id="ARBA00022729"/>
    </source>
</evidence>
<sequence length="474" mass="48239">MTSARGRLTGRLTAVAVASGLLAAGMAACAGTAVAGGVPEQRGGATATLDGLTAYGDAVVRSGGERQEVSAGLFEMSVEDGGTLQTYGVDMLNPAQDQTRYQESDWKSSPLHGNRNAGKIRWIVQHSYPRMNDLEALAKAAGAKKLTARTAAAGTQVAIWRFSERAARGVEAPRVDAVDPAAERLADFLVKKARSAAEPKASLALEPSGVSGKSGGRLGPVTVRTDAPGVTVTPGPDTGSQGVRIVDAKGKRVDSARDGSRLYFDVPRDAEPGGASLTVQAATKIPVGRVFTGVGVRGRSQAQILAGSSQSTVSAEATADWADSGAIPAANATENCAKGGVDITVANKGDASFPLRVGGQREDIAEGKSGTVTVPVKEDQPYRIPVHGPRGYEKTFSGVLDCAPATSQGGLEQRSAAAPAERPATVGGGGQRPMGGSTDLAQTGSGNTSLIVGAALAFLAIGAATIVAVRRRES</sequence>
<feature type="chain" id="PRO_5047163654" evidence="7">
    <location>
        <begin position="36"/>
        <end position="474"/>
    </location>
</feature>
<feature type="transmembrane region" description="Helical" evidence="6">
    <location>
        <begin position="450"/>
        <end position="469"/>
    </location>
</feature>
<dbReference type="Proteomes" id="UP001500016">
    <property type="component" value="Unassembled WGS sequence"/>
</dbReference>
<dbReference type="InterPro" id="IPR023849">
    <property type="entry name" value="TQXA_dom"/>
</dbReference>
<dbReference type="NCBIfam" id="TIGR01167">
    <property type="entry name" value="LPXTG_anchor"/>
    <property type="match status" value="1"/>
</dbReference>
<evidence type="ECO:0000313" key="10">
    <source>
        <dbReference type="Proteomes" id="UP001500016"/>
    </source>
</evidence>
<evidence type="ECO:0000256" key="2">
    <source>
        <dbReference type="ARBA" id="ARBA00022525"/>
    </source>
</evidence>
<comment type="caution">
    <text evidence="9">The sequence shown here is derived from an EMBL/GenBank/DDBJ whole genome shotgun (WGS) entry which is preliminary data.</text>
</comment>
<evidence type="ECO:0000256" key="4">
    <source>
        <dbReference type="ARBA" id="ARBA00023088"/>
    </source>
</evidence>
<keyword evidence="6" id="KW-1133">Transmembrane helix</keyword>
<dbReference type="Pfam" id="PF08341">
    <property type="entry name" value="TED"/>
    <property type="match status" value="1"/>
</dbReference>
<organism evidence="9 10">
    <name type="scientific">Streptomyces albiaxialis</name>
    <dbReference type="NCBI Taxonomy" id="329523"/>
    <lineage>
        <taxon>Bacteria</taxon>
        <taxon>Bacillati</taxon>
        <taxon>Actinomycetota</taxon>
        <taxon>Actinomycetes</taxon>
        <taxon>Kitasatosporales</taxon>
        <taxon>Streptomycetaceae</taxon>
        <taxon>Streptomyces</taxon>
    </lineage>
</organism>
<feature type="signal peptide" evidence="7">
    <location>
        <begin position="1"/>
        <end position="35"/>
    </location>
</feature>
<gene>
    <name evidence="9" type="ORF">GCM10009801_53900</name>
</gene>
<feature type="region of interest" description="Disordered" evidence="5">
    <location>
        <begin position="407"/>
        <end position="442"/>
    </location>
</feature>
<dbReference type="InterPro" id="IPR019931">
    <property type="entry name" value="LPXTG_anchor"/>
</dbReference>
<dbReference type="PROSITE" id="PS51257">
    <property type="entry name" value="PROKAR_LIPOPROTEIN"/>
    <property type="match status" value="1"/>
</dbReference>
<evidence type="ECO:0000256" key="6">
    <source>
        <dbReference type="SAM" id="Phobius"/>
    </source>
</evidence>
<feature type="region of interest" description="Disordered" evidence="5">
    <location>
        <begin position="205"/>
        <end position="243"/>
    </location>
</feature>
<proteinExistence type="predicted"/>
<evidence type="ECO:0000256" key="7">
    <source>
        <dbReference type="SAM" id="SignalP"/>
    </source>
</evidence>
<evidence type="ECO:0000313" key="9">
    <source>
        <dbReference type="EMBL" id="GAA2089531.1"/>
    </source>
</evidence>
<dbReference type="RefSeq" id="WP_344531880.1">
    <property type="nucleotide sequence ID" value="NZ_BAAAPE010000013.1"/>
</dbReference>
<evidence type="ECO:0000256" key="5">
    <source>
        <dbReference type="SAM" id="MobiDB-lite"/>
    </source>
</evidence>
<name>A0ABP5I0I9_9ACTN</name>
<keyword evidence="2" id="KW-0964">Secreted</keyword>
<keyword evidence="3 7" id="KW-0732">Signal</keyword>
<protein>
    <submittedName>
        <fullName evidence="9">TQXA domain-containing protein</fullName>
    </submittedName>
</protein>
<keyword evidence="6" id="KW-0472">Membrane</keyword>
<keyword evidence="6" id="KW-0812">Transmembrane</keyword>
<reference evidence="10" key="1">
    <citation type="journal article" date="2019" name="Int. J. Syst. Evol. Microbiol.">
        <title>The Global Catalogue of Microorganisms (GCM) 10K type strain sequencing project: providing services to taxonomists for standard genome sequencing and annotation.</title>
        <authorList>
            <consortium name="The Broad Institute Genomics Platform"/>
            <consortium name="The Broad Institute Genome Sequencing Center for Infectious Disease"/>
            <person name="Wu L."/>
            <person name="Ma J."/>
        </authorList>
    </citation>
    <scope>NUCLEOTIDE SEQUENCE [LARGE SCALE GENOMIC DNA]</scope>
    <source>
        <strain evidence="10">JCM 15478</strain>
    </source>
</reference>
<feature type="domain" description="Gram-positive cocci surface proteins LPxTG" evidence="8">
    <location>
        <begin position="440"/>
        <end position="474"/>
    </location>
</feature>
<dbReference type="InterPro" id="IPR013552">
    <property type="entry name" value="Thioester_dom"/>
</dbReference>
<keyword evidence="1" id="KW-0134">Cell wall</keyword>
<keyword evidence="10" id="KW-1185">Reference proteome</keyword>
<keyword evidence="4" id="KW-0572">Peptidoglycan-anchor</keyword>
<dbReference type="EMBL" id="BAAAPE010000013">
    <property type="protein sequence ID" value="GAA2089531.1"/>
    <property type="molecule type" value="Genomic_DNA"/>
</dbReference>
<evidence type="ECO:0000256" key="1">
    <source>
        <dbReference type="ARBA" id="ARBA00022512"/>
    </source>
</evidence>
<accession>A0ABP5I0I9</accession>
<dbReference type="PROSITE" id="PS50847">
    <property type="entry name" value="GRAM_POS_ANCHORING"/>
    <property type="match status" value="1"/>
</dbReference>
<evidence type="ECO:0000259" key="8">
    <source>
        <dbReference type="PROSITE" id="PS50847"/>
    </source>
</evidence>
<dbReference type="NCBIfam" id="TIGR03934">
    <property type="entry name" value="TQXA_dom"/>
    <property type="match status" value="1"/>
</dbReference>